<dbReference type="GeneID" id="103609378"/>
<keyword evidence="8 11" id="KW-0472">Membrane</keyword>
<feature type="transmembrane region" description="Helical" evidence="11">
    <location>
        <begin position="125"/>
        <end position="147"/>
    </location>
</feature>
<evidence type="ECO:0000313" key="13">
    <source>
        <dbReference type="Proteomes" id="UP000694923"/>
    </source>
</evidence>
<evidence type="ECO:0000259" key="12">
    <source>
        <dbReference type="PROSITE" id="PS50262"/>
    </source>
</evidence>
<evidence type="ECO:0000256" key="5">
    <source>
        <dbReference type="ARBA" id="ARBA00022692"/>
    </source>
</evidence>
<protein>
    <recommendedName>
        <fullName evidence="11">Vomeronasal type-1 receptor</fullName>
    </recommendedName>
</protein>
<reference evidence="14" key="1">
    <citation type="submission" date="2025-08" db="UniProtKB">
        <authorList>
            <consortium name="RefSeq"/>
        </authorList>
    </citation>
    <scope>IDENTIFICATION</scope>
</reference>
<feature type="domain" description="G-protein coupled receptors family 1 profile" evidence="12">
    <location>
        <begin position="22"/>
        <end position="287"/>
    </location>
</feature>
<evidence type="ECO:0000256" key="7">
    <source>
        <dbReference type="ARBA" id="ARBA00023040"/>
    </source>
</evidence>
<evidence type="ECO:0000256" key="10">
    <source>
        <dbReference type="ARBA" id="ARBA00023224"/>
    </source>
</evidence>
<evidence type="ECO:0000256" key="1">
    <source>
        <dbReference type="ARBA" id="ARBA00004651"/>
    </source>
</evidence>
<dbReference type="Pfam" id="PF03402">
    <property type="entry name" value="V1R"/>
    <property type="match status" value="1"/>
</dbReference>
<dbReference type="InterPro" id="IPR004072">
    <property type="entry name" value="Vmron_rcpt_1"/>
</dbReference>
<keyword evidence="5 11" id="KW-0812">Transmembrane</keyword>
<name>A0ABM0SGD9_GALVR</name>
<keyword evidence="7 11" id="KW-0297">G-protein coupled receptor</keyword>
<gene>
    <name evidence="14" type="primary">LOC103609378</name>
</gene>
<dbReference type="PANTHER" id="PTHR24062">
    <property type="entry name" value="VOMERONASAL TYPE-1 RECEPTOR"/>
    <property type="match status" value="1"/>
</dbReference>
<evidence type="ECO:0000256" key="3">
    <source>
        <dbReference type="ARBA" id="ARBA00022475"/>
    </source>
</evidence>
<evidence type="ECO:0000256" key="2">
    <source>
        <dbReference type="ARBA" id="ARBA00010663"/>
    </source>
</evidence>
<dbReference type="Proteomes" id="UP000694923">
    <property type="component" value="Unplaced"/>
</dbReference>
<keyword evidence="9 11" id="KW-0675">Receptor</keyword>
<evidence type="ECO:0000256" key="4">
    <source>
        <dbReference type="ARBA" id="ARBA00022507"/>
    </source>
</evidence>
<evidence type="ECO:0000256" key="9">
    <source>
        <dbReference type="ARBA" id="ARBA00023170"/>
    </source>
</evidence>
<keyword evidence="3 11" id="KW-1003">Cell membrane</keyword>
<evidence type="ECO:0000256" key="11">
    <source>
        <dbReference type="RuleBase" id="RU364061"/>
    </source>
</evidence>
<evidence type="ECO:0000313" key="14">
    <source>
        <dbReference type="RefSeq" id="XP_008591930.1"/>
    </source>
</evidence>
<comment type="subcellular location">
    <subcellularLocation>
        <location evidence="1 11">Cell membrane</location>
        <topology evidence="1 11">Multi-pass membrane protein</topology>
    </subcellularLocation>
</comment>
<accession>A0ABM0SGD9</accession>
<dbReference type="RefSeq" id="XP_008591930.1">
    <property type="nucleotide sequence ID" value="XM_008593708.1"/>
</dbReference>
<keyword evidence="13" id="KW-1185">Reference proteome</keyword>
<keyword evidence="6 11" id="KW-1133">Transmembrane helix</keyword>
<organism evidence="13 14">
    <name type="scientific">Galeopterus variegatus</name>
    <name type="common">Malayan flying lemur</name>
    <name type="synonym">Cynocephalus variegatus</name>
    <dbReference type="NCBI Taxonomy" id="482537"/>
    <lineage>
        <taxon>Eukaryota</taxon>
        <taxon>Metazoa</taxon>
        <taxon>Chordata</taxon>
        <taxon>Craniata</taxon>
        <taxon>Vertebrata</taxon>
        <taxon>Euteleostomi</taxon>
        <taxon>Mammalia</taxon>
        <taxon>Eutheria</taxon>
        <taxon>Euarchontoglires</taxon>
        <taxon>Dermoptera</taxon>
        <taxon>Cynocephalidae</taxon>
        <taxon>Galeopterus</taxon>
    </lineage>
</organism>
<dbReference type="SUPFAM" id="SSF81321">
    <property type="entry name" value="Family A G protein-coupled receptor-like"/>
    <property type="match status" value="1"/>
</dbReference>
<proteinExistence type="inferred from homology"/>
<evidence type="ECO:0000256" key="8">
    <source>
        <dbReference type="ARBA" id="ARBA00023136"/>
    </source>
</evidence>
<feature type="transmembrane region" description="Helical" evidence="11">
    <location>
        <begin position="237"/>
        <end position="259"/>
    </location>
</feature>
<feature type="transmembrane region" description="Helical" evidence="11">
    <location>
        <begin position="44"/>
        <end position="64"/>
    </location>
</feature>
<evidence type="ECO:0000256" key="6">
    <source>
        <dbReference type="ARBA" id="ARBA00022989"/>
    </source>
</evidence>
<dbReference type="PROSITE" id="PS50262">
    <property type="entry name" value="G_PROTEIN_RECEP_F1_2"/>
    <property type="match status" value="1"/>
</dbReference>
<feature type="transmembrane region" description="Helical" evidence="11">
    <location>
        <begin position="191"/>
        <end position="209"/>
    </location>
</feature>
<sequence>MFVNDTVFAFLLLSQICFGFIGNSFLFILYLYTLLNQSHLKKPIGWIFTQLTLVNVLTIMFVLIPESMHSFGVRHFMDDVGCKAVLYVYRVPRGLSICTTSLLSTFQAITICPNSSRWAWLKFKLYTCIFPYSLFFWIINMLIYINIIGTVGASTNFTMLGQGYCHVYCETKYIGFQDSSSFISSIVIRDLLFVVLMIWTSIYMVILLYRHHRRTQHLHNTSISSQTSPEYKATRTILVLVSVFVFFYCLNNFMTFYLLYRPEKNSRLEKISGILSSCYPTIFPFILMKNNKIFSLFTFRLQRRQIPCLKENRMVNLTCPTSFCNRGVSITI</sequence>
<keyword evidence="4 11" id="KW-0589">Pheromone response</keyword>
<comment type="similarity">
    <text evidence="2 11">Belongs to the G-protein coupled receptor 1 family.</text>
</comment>
<feature type="transmembrane region" description="Helical" evidence="11">
    <location>
        <begin position="6"/>
        <end position="32"/>
    </location>
</feature>
<dbReference type="PRINTS" id="PR01534">
    <property type="entry name" value="VOMERONASL1R"/>
</dbReference>
<keyword evidence="10 11" id="KW-0807">Transducer</keyword>
<dbReference type="InterPro" id="IPR017452">
    <property type="entry name" value="GPCR_Rhodpsn_7TM"/>
</dbReference>
<dbReference type="Gene3D" id="1.20.1070.10">
    <property type="entry name" value="Rhodopsin 7-helix transmembrane proteins"/>
    <property type="match status" value="1"/>
</dbReference>